<keyword evidence="4" id="KW-0479">Metal-binding</keyword>
<evidence type="ECO:0000256" key="8">
    <source>
        <dbReference type="ARBA" id="ARBA00025737"/>
    </source>
</evidence>
<evidence type="ECO:0000256" key="1">
    <source>
        <dbReference type="ARBA" id="ARBA00001970"/>
    </source>
</evidence>
<dbReference type="PANTHER" id="PTHR30521">
    <property type="entry name" value="DEFERROCHELATASE/PEROXIDASE"/>
    <property type="match status" value="1"/>
</dbReference>
<feature type="domain" description="DyP dimeric alpha+beta barrel" evidence="10">
    <location>
        <begin position="10"/>
        <end position="178"/>
    </location>
</feature>
<evidence type="ECO:0000259" key="10">
    <source>
        <dbReference type="Pfam" id="PF21105"/>
    </source>
</evidence>
<comment type="cofactor">
    <cofactor evidence="1">
        <name>heme b</name>
        <dbReference type="ChEBI" id="CHEBI:60344"/>
    </cofactor>
</comment>
<keyword evidence="3" id="KW-0349">Heme</keyword>
<evidence type="ECO:0008006" key="13">
    <source>
        <dbReference type="Google" id="ProtNLM"/>
    </source>
</evidence>
<dbReference type="InterPro" id="IPR006314">
    <property type="entry name" value="Dyp_peroxidase"/>
</dbReference>
<keyword evidence="12" id="KW-1185">Reference proteome</keyword>
<dbReference type="PANTHER" id="PTHR30521:SF4">
    <property type="entry name" value="DEFERROCHELATASE"/>
    <property type="match status" value="1"/>
</dbReference>
<sequence length="470" mass="51092">MAFPVDVTTVQGDILSGLLKKLETTVFFQIGDDVQSFRKQLTQIIPLITTTPQAAERRAQVAKNKQEAAQQGRKADLLPIVGVTLAFSKFGLTKLGITDSTGDSPFEQGQLADAPSLADDVSNWLDVFKNGVHGVFIIAGDCQDNIDQQLTQIEGIFGVGTAQATINEVFRVTGNVRPDDQKGHEHFGFLDGISNPAVTDFDKTRFPGQESVPASVILFVEDETKPSWTVGGSFLAFRYLSQLVPEFNDFLKKNPIVLPGLSPEQGSEFLGARLVGRWKSGAPVDLAPLQDDPALGADPQRNNNFRYDIGDDFTSQDRCPFAAHVRKTNPRNDLEGMANPIPTTPQRIIRRGIPFGPEVSDAEAAQAKTLTDRGLLFRCYQSSISNGFRFIQTNWANNTGFPFGKPIPAPGFDAIIGQASDPTSRTLTGVNPQDQGTSLSLPTQWVVSKGGEYFFTPSTVALRDTFALPA</sequence>
<dbReference type="Pfam" id="PF21105">
    <property type="entry name" value="DyP_N"/>
    <property type="match status" value="1"/>
</dbReference>
<dbReference type="PROSITE" id="PS51404">
    <property type="entry name" value="DYP_PEROXIDASE"/>
    <property type="match status" value="1"/>
</dbReference>
<keyword evidence="6" id="KW-0560">Oxidoreductase</keyword>
<name>A0ABP1CVM3_9APHY</name>
<evidence type="ECO:0000313" key="12">
    <source>
        <dbReference type="Proteomes" id="UP001497453"/>
    </source>
</evidence>
<dbReference type="SUPFAM" id="SSF54909">
    <property type="entry name" value="Dimeric alpha+beta barrel"/>
    <property type="match status" value="1"/>
</dbReference>
<evidence type="ECO:0000256" key="2">
    <source>
        <dbReference type="ARBA" id="ARBA00022559"/>
    </source>
</evidence>
<accession>A0ABP1CVM3</accession>
<dbReference type="InterPro" id="IPR048328">
    <property type="entry name" value="Dyp_perox_C"/>
</dbReference>
<comment type="similarity">
    <text evidence="8">Belongs to the DyP-type peroxidase family.</text>
</comment>
<dbReference type="InterPro" id="IPR011008">
    <property type="entry name" value="Dimeric_a/b-barrel"/>
</dbReference>
<dbReference type="NCBIfam" id="TIGR01413">
    <property type="entry name" value="Dyp_perox_fam"/>
    <property type="match status" value="1"/>
</dbReference>
<gene>
    <name evidence="11" type="ORF">GFSPODELE1_LOCUS2815</name>
</gene>
<keyword evidence="5" id="KW-0732">Signal</keyword>
<keyword evidence="7" id="KW-0408">Iron</keyword>
<evidence type="ECO:0000256" key="7">
    <source>
        <dbReference type="ARBA" id="ARBA00023004"/>
    </source>
</evidence>
<evidence type="ECO:0000259" key="9">
    <source>
        <dbReference type="Pfam" id="PF20628"/>
    </source>
</evidence>
<organism evidence="11 12">
    <name type="scientific">Somion occarium</name>
    <dbReference type="NCBI Taxonomy" id="3059160"/>
    <lineage>
        <taxon>Eukaryota</taxon>
        <taxon>Fungi</taxon>
        <taxon>Dikarya</taxon>
        <taxon>Basidiomycota</taxon>
        <taxon>Agaricomycotina</taxon>
        <taxon>Agaricomycetes</taxon>
        <taxon>Polyporales</taxon>
        <taxon>Cerrenaceae</taxon>
        <taxon>Somion</taxon>
    </lineage>
</organism>
<protein>
    <recommendedName>
        <fullName evidence="13">Dye-decolorizing peroxidase</fullName>
    </recommendedName>
</protein>
<reference evidence="12" key="1">
    <citation type="submission" date="2024-04" db="EMBL/GenBank/DDBJ databases">
        <authorList>
            <person name="Shaw F."/>
            <person name="Minotto A."/>
        </authorList>
    </citation>
    <scope>NUCLEOTIDE SEQUENCE [LARGE SCALE GENOMIC DNA]</scope>
</reference>
<evidence type="ECO:0000256" key="3">
    <source>
        <dbReference type="ARBA" id="ARBA00022617"/>
    </source>
</evidence>
<keyword evidence="2" id="KW-0575">Peroxidase</keyword>
<evidence type="ECO:0000256" key="6">
    <source>
        <dbReference type="ARBA" id="ARBA00023002"/>
    </source>
</evidence>
<dbReference type="InterPro" id="IPR049509">
    <property type="entry name" value="DyP_N"/>
</dbReference>
<dbReference type="Proteomes" id="UP001497453">
    <property type="component" value="Chromosome 11"/>
</dbReference>
<dbReference type="Pfam" id="PF20628">
    <property type="entry name" value="Dyp_perox_C"/>
    <property type="match status" value="1"/>
</dbReference>
<dbReference type="EMBL" id="OZ037954">
    <property type="protein sequence ID" value="CAL1699726.1"/>
    <property type="molecule type" value="Genomic_DNA"/>
</dbReference>
<evidence type="ECO:0000313" key="11">
    <source>
        <dbReference type="EMBL" id="CAL1699726.1"/>
    </source>
</evidence>
<proteinExistence type="inferred from homology"/>
<evidence type="ECO:0000256" key="4">
    <source>
        <dbReference type="ARBA" id="ARBA00022723"/>
    </source>
</evidence>
<evidence type="ECO:0000256" key="5">
    <source>
        <dbReference type="ARBA" id="ARBA00022729"/>
    </source>
</evidence>
<feature type="domain" description="Dyp-type peroxidase C-terminal" evidence="9">
    <location>
        <begin position="187"/>
        <end position="397"/>
    </location>
</feature>